<dbReference type="SUPFAM" id="SSF52540">
    <property type="entry name" value="P-loop containing nucleoside triphosphate hydrolases"/>
    <property type="match status" value="1"/>
</dbReference>
<feature type="domain" description="AAA+ ATPase" evidence="9">
    <location>
        <begin position="350"/>
        <end position="501"/>
    </location>
</feature>
<comment type="catalytic activity">
    <reaction evidence="7">
        <text>ATP + H2O = ADP + phosphate + H(+)</text>
        <dbReference type="Rhea" id="RHEA:13065"/>
        <dbReference type="ChEBI" id="CHEBI:15377"/>
        <dbReference type="ChEBI" id="CHEBI:15378"/>
        <dbReference type="ChEBI" id="CHEBI:30616"/>
        <dbReference type="ChEBI" id="CHEBI:43474"/>
        <dbReference type="ChEBI" id="CHEBI:456216"/>
        <dbReference type="EC" id="3.6.4.6"/>
    </reaction>
</comment>
<dbReference type="Gene3D" id="3.40.50.300">
    <property type="entry name" value="P-loop containing nucleotide triphosphate hydrolases"/>
    <property type="match status" value="1"/>
</dbReference>
<dbReference type="EC" id="3.6.4.6" evidence="7"/>
<dbReference type="AlphaFoldDB" id="A0A1Z5K5Y4"/>
<dbReference type="FunFam" id="3.40.50.300:FF:000154">
    <property type="entry name" value="Vesicle-fusing ATPase 1"/>
    <property type="match status" value="1"/>
</dbReference>
<keyword evidence="4 6" id="KW-0067">ATP-binding</keyword>
<evidence type="ECO:0000256" key="6">
    <source>
        <dbReference type="RuleBase" id="RU003651"/>
    </source>
</evidence>
<sequence>MNRPSGSLFVFLLSYAAAFVGPISPTFSRRTSFQTTVWNDLAGNVMHCLFQSDVKRDQGFDGASTGWTNWVDEKSSKALRDCLDSFSLLPTDADEQVQTCFRWLSNCPAPAIVDLSQELRTRVTARMTQYDTSFSHQDLSSDFVQRVACHLILLPSGSMLQQSLQSPAGTMIHGKLLQGGVTRFRRLNGRRTGERRQVSNEDTPSWLQYGGPERNYEAVDMGPCILMELILLPKGLESETPLGTNMVGLPISPDTFLVRASPKNATDQQRSLLNQNSDTDVHKWDKTFSKTLGGLEPQIEQIIRRVLDGRVLRPAFAGMASLDDNTDESDTLNRIRREEMQGLMDLGLQPVRGLLLYGPPGCGKTALAREISNILDAVPPKIVSAPELLDRWVGGSEKLIRELFMDAEHELKACGGDATKSALHVIVIDEIDAVFRKRSAGEGSAEVTRASAVNQILSKLDGVQALNNVLVIGMTNRKELLDPALLRPGRLEVHIEIPLPDQQGRREILKLQFDALRRSGRLSQPLCRAIDGDTKARMYMRGWQRRLLRRLPIKMFAVPSVSEIFDLSAPRWTGGWSGADIAGLVRSSGSLALKRTRNQGGTIPDDLLITLEDVRMASREMKS</sequence>
<comment type="similarity">
    <text evidence="1 6">Belongs to the AAA ATPase family.</text>
</comment>
<dbReference type="OrthoDB" id="9982946at2759"/>
<evidence type="ECO:0000259" key="9">
    <source>
        <dbReference type="SMART" id="SM00382"/>
    </source>
</evidence>
<dbReference type="InterPro" id="IPR039812">
    <property type="entry name" value="Vesicle-fus_ATPase"/>
</dbReference>
<evidence type="ECO:0000256" key="1">
    <source>
        <dbReference type="ARBA" id="ARBA00006914"/>
    </source>
</evidence>
<keyword evidence="8" id="KW-0732">Signal</keyword>
<evidence type="ECO:0000256" key="8">
    <source>
        <dbReference type="SAM" id="SignalP"/>
    </source>
</evidence>
<keyword evidence="7" id="KW-0931">ER-Golgi transport</keyword>
<evidence type="ECO:0000256" key="7">
    <source>
        <dbReference type="RuleBase" id="RU367045"/>
    </source>
</evidence>
<dbReference type="GO" id="GO:0043001">
    <property type="term" value="P:Golgi to plasma membrane protein transport"/>
    <property type="evidence" value="ECO:0007669"/>
    <property type="project" value="TreeGrafter"/>
</dbReference>
<dbReference type="InParanoid" id="A0A1Z5K5Y4"/>
<evidence type="ECO:0000256" key="5">
    <source>
        <dbReference type="ARBA" id="ARBA00022927"/>
    </source>
</evidence>
<evidence type="ECO:0000256" key="3">
    <source>
        <dbReference type="ARBA" id="ARBA00022741"/>
    </source>
</evidence>
<keyword evidence="7" id="KW-0479">Metal-binding</keyword>
<comment type="subcellular location">
    <subcellularLocation>
        <location evidence="7">Cytoplasm</location>
    </subcellularLocation>
</comment>
<evidence type="ECO:0000256" key="2">
    <source>
        <dbReference type="ARBA" id="ARBA00022448"/>
    </source>
</evidence>
<reference evidence="10 11" key="1">
    <citation type="journal article" date="2015" name="Plant Cell">
        <title>Oil accumulation by the oleaginous diatom Fistulifera solaris as revealed by the genome and transcriptome.</title>
        <authorList>
            <person name="Tanaka T."/>
            <person name="Maeda Y."/>
            <person name="Veluchamy A."/>
            <person name="Tanaka M."/>
            <person name="Abida H."/>
            <person name="Marechal E."/>
            <person name="Bowler C."/>
            <person name="Muto M."/>
            <person name="Sunaga Y."/>
            <person name="Tanaka M."/>
            <person name="Yoshino T."/>
            <person name="Taniguchi T."/>
            <person name="Fukuda Y."/>
            <person name="Nemoto M."/>
            <person name="Matsumoto M."/>
            <person name="Wong P.S."/>
            <person name="Aburatani S."/>
            <person name="Fujibuchi W."/>
        </authorList>
    </citation>
    <scope>NUCLEOTIDE SEQUENCE [LARGE SCALE GENOMIC DNA]</scope>
    <source>
        <strain evidence="10 11">JPCC DA0580</strain>
    </source>
</reference>
<keyword evidence="5 7" id="KW-0653">Protein transport</keyword>
<keyword evidence="7" id="KW-0378">Hydrolase</keyword>
<feature type="signal peptide" evidence="8">
    <location>
        <begin position="1"/>
        <end position="18"/>
    </location>
</feature>
<gene>
    <name evidence="10" type="ORF">FisN_29Hh050</name>
</gene>
<keyword evidence="7" id="KW-0460">Magnesium</keyword>
<dbReference type="Proteomes" id="UP000198406">
    <property type="component" value="Unassembled WGS sequence"/>
</dbReference>
<dbReference type="GO" id="GO:0005524">
    <property type="term" value="F:ATP binding"/>
    <property type="evidence" value="ECO:0007669"/>
    <property type="project" value="UniProtKB-UniRule"/>
</dbReference>
<dbReference type="PANTHER" id="PTHR23078">
    <property type="entry name" value="VESICULAR-FUSION PROTEIN NSF"/>
    <property type="match status" value="1"/>
</dbReference>
<dbReference type="GO" id="GO:0005795">
    <property type="term" value="C:Golgi stack"/>
    <property type="evidence" value="ECO:0007669"/>
    <property type="project" value="TreeGrafter"/>
</dbReference>
<keyword evidence="11" id="KW-1185">Reference proteome</keyword>
<dbReference type="InterPro" id="IPR027417">
    <property type="entry name" value="P-loop_NTPase"/>
</dbReference>
<comment type="cofactor">
    <cofactor evidence="7">
        <name>Mg(2+)</name>
        <dbReference type="ChEBI" id="CHEBI:18420"/>
    </cofactor>
    <text evidence="7">Binds 1 Mg(2+) ion per subunit.</text>
</comment>
<keyword evidence="3 6" id="KW-0547">Nucleotide-binding</keyword>
<evidence type="ECO:0000313" key="10">
    <source>
        <dbReference type="EMBL" id="GAX21615.1"/>
    </source>
</evidence>
<dbReference type="PANTHER" id="PTHR23078:SF3">
    <property type="entry name" value="VESICLE-FUSING ATPASE"/>
    <property type="match status" value="1"/>
</dbReference>
<dbReference type="GO" id="GO:0046872">
    <property type="term" value="F:metal ion binding"/>
    <property type="evidence" value="ECO:0007669"/>
    <property type="project" value="UniProtKB-UniRule"/>
</dbReference>
<keyword evidence="7" id="KW-0963">Cytoplasm</keyword>
<comment type="caution">
    <text evidence="10">The sequence shown here is derived from an EMBL/GenBank/DDBJ whole genome shotgun (WGS) entry which is preliminary data.</text>
</comment>
<dbReference type="GO" id="GO:0035494">
    <property type="term" value="P:SNARE complex disassembly"/>
    <property type="evidence" value="ECO:0007669"/>
    <property type="project" value="InterPro"/>
</dbReference>
<dbReference type="InterPro" id="IPR003960">
    <property type="entry name" value="ATPase_AAA_CS"/>
</dbReference>
<name>A0A1Z5K5Y4_FISSO</name>
<proteinExistence type="inferred from homology"/>
<dbReference type="GO" id="GO:0016887">
    <property type="term" value="F:ATP hydrolysis activity"/>
    <property type="evidence" value="ECO:0007669"/>
    <property type="project" value="InterPro"/>
</dbReference>
<dbReference type="EMBL" id="BDSP01000170">
    <property type="protein sequence ID" value="GAX21615.1"/>
    <property type="molecule type" value="Genomic_DNA"/>
</dbReference>
<keyword evidence="2 7" id="KW-0813">Transport</keyword>
<organism evidence="10 11">
    <name type="scientific">Fistulifera solaris</name>
    <name type="common">Oleaginous diatom</name>
    <dbReference type="NCBI Taxonomy" id="1519565"/>
    <lineage>
        <taxon>Eukaryota</taxon>
        <taxon>Sar</taxon>
        <taxon>Stramenopiles</taxon>
        <taxon>Ochrophyta</taxon>
        <taxon>Bacillariophyta</taxon>
        <taxon>Bacillariophyceae</taxon>
        <taxon>Bacillariophycidae</taxon>
        <taxon>Naviculales</taxon>
        <taxon>Naviculaceae</taxon>
        <taxon>Fistulifera</taxon>
    </lineage>
</organism>
<accession>A0A1Z5K5Y4</accession>
<dbReference type="InterPro" id="IPR003593">
    <property type="entry name" value="AAA+_ATPase"/>
</dbReference>
<feature type="chain" id="PRO_5012102688" description="Vesicle-fusing ATPase" evidence="8">
    <location>
        <begin position="19"/>
        <end position="623"/>
    </location>
</feature>
<protein>
    <recommendedName>
        <fullName evidence="7">Vesicle-fusing ATPase</fullName>
        <ecNumber evidence="7">3.6.4.6</ecNumber>
    </recommendedName>
</protein>
<evidence type="ECO:0000313" key="11">
    <source>
        <dbReference type="Proteomes" id="UP000198406"/>
    </source>
</evidence>
<dbReference type="Pfam" id="PF00004">
    <property type="entry name" value="AAA"/>
    <property type="match status" value="1"/>
</dbReference>
<dbReference type="PROSITE" id="PS00674">
    <property type="entry name" value="AAA"/>
    <property type="match status" value="1"/>
</dbReference>
<evidence type="ECO:0000256" key="4">
    <source>
        <dbReference type="ARBA" id="ARBA00022840"/>
    </source>
</evidence>
<dbReference type="SMART" id="SM00382">
    <property type="entry name" value="AAA"/>
    <property type="match status" value="1"/>
</dbReference>
<dbReference type="GO" id="GO:0006891">
    <property type="term" value="P:intra-Golgi vesicle-mediated transport"/>
    <property type="evidence" value="ECO:0007669"/>
    <property type="project" value="TreeGrafter"/>
</dbReference>
<dbReference type="InterPro" id="IPR003959">
    <property type="entry name" value="ATPase_AAA_core"/>
</dbReference>
<dbReference type="Gene3D" id="1.10.8.60">
    <property type="match status" value="1"/>
</dbReference>
<comment type="function">
    <text evidence="7">Required for vesicle-mediated transport. Catalyzes the fusion of transport vesicles within the Golgi cisternae. Is also required for transport from the endoplasmic reticulum to the Golgi stack. Seems to function as a fusion protein required for the delivery of cargo proteins to all compartments of the Golgi stack independent of vesicle origin.</text>
</comment>